<dbReference type="SUPFAM" id="SSF53300">
    <property type="entry name" value="vWA-like"/>
    <property type="match status" value="1"/>
</dbReference>
<protein>
    <submittedName>
        <fullName evidence="8">TROVE2</fullName>
    </submittedName>
</protein>
<evidence type="ECO:0000256" key="5">
    <source>
        <dbReference type="ARBA" id="ARBA00022884"/>
    </source>
</evidence>
<keyword evidence="3" id="KW-0963">Cytoplasm</keyword>
<comment type="subcellular location">
    <subcellularLocation>
        <location evidence="1">Cytoplasm</location>
    </subcellularLocation>
</comment>
<comment type="similarity">
    <text evidence="2">Belongs to the Ro 60 kDa family.</text>
</comment>
<dbReference type="EMBL" id="CACVKT020004670">
    <property type="protein sequence ID" value="CAC5391205.1"/>
    <property type="molecule type" value="Genomic_DNA"/>
</dbReference>
<name>A0A6J8C4A6_MYTCO</name>
<dbReference type="Proteomes" id="UP000507470">
    <property type="component" value="Unassembled WGS sequence"/>
</dbReference>
<organism evidence="8 9">
    <name type="scientific">Mytilus coruscus</name>
    <name type="common">Sea mussel</name>
    <dbReference type="NCBI Taxonomy" id="42192"/>
    <lineage>
        <taxon>Eukaryota</taxon>
        <taxon>Metazoa</taxon>
        <taxon>Spiralia</taxon>
        <taxon>Lophotrochozoa</taxon>
        <taxon>Mollusca</taxon>
        <taxon>Bivalvia</taxon>
        <taxon>Autobranchia</taxon>
        <taxon>Pteriomorphia</taxon>
        <taxon>Mytilida</taxon>
        <taxon>Mytiloidea</taxon>
        <taxon>Mytilidae</taxon>
        <taxon>Mytilinae</taxon>
        <taxon>Mytilus</taxon>
    </lineage>
</organism>
<keyword evidence="5" id="KW-0694">RNA-binding</keyword>
<accession>A0A6J8C4A6</accession>
<evidence type="ECO:0000256" key="1">
    <source>
        <dbReference type="ARBA" id="ARBA00004496"/>
    </source>
</evidence>
<dbReference type="PANTHER" id="PTHR14202">
    <property type="entry name" value="60 KDA RIBONUCLEOPROTEIN SSA/RO"/>
    <property type="match status" value="1"/>
</dbReference>
<dbReference type="Pfam" id="PF25045">
    <property type="entry name" value="vWA_Ro60"/>
    <property type="match status" value="1"/>
</dbReference>
<keyword evidence="9" id="KW-1185">Reference proteome</keyword>
<sequence>MKSKDSELKQHANKTFLLLCKTAKELFTFIQFHKKLSGDTNSRGYGRSLRRTLNEWYNRQDPMDLAILVMKESACGGWSHSNVLRLAHIKGKSEGTAIILTYLVKGIEELKKLGEQPENVQKVVDYLKTIHSVRNSTDEHQVARLIEQHHLGKQQVLPALLNSKEIWGALVSEMTVGEVLENFNKLASVGFLEVAHDGSKKIVEMLRSEEVLQKSNIQPIDVVMALSAYEHVIDDEDSIDAFFESTMKVNESNNAKSTNKRYLIGVRVGSNTKKSTVRGTQSLPSLVAASAIAMVTARKEDKVQLILVSAALPPVGSGDTPKQPCDLTAPIRWATENSKQIDVFINITDSLDRTGDITPSKALMQYRKEMNMPKAKLVSCGLCNANMKTADPNDPRMIDIAGFDATVPSVINKFILDEC</sequence>
<dbReference type="SUPFAM" id="SSF140864">
    <property type="entry name" value="TROVE domain-like"/>
    <property type="match status" value="1"/>
</dbReference>
<dbReference type="PROSITE" id="PS50988">
    <property type="entry name" value="TROVE"/>
    <property type="match status" value="1"/>
</dbReference>
<gene>
    <name evidence="8" type="ORF">MCOR_26227</name>
</gene>
<evidence type="ECO:0000256" key="3">
    <source>
        <dbReference type="ARBA" id="ARBA00022490"/>
    </source>
</evidence>
<dbReference type="InterPro" id="IPR056800">
    <property type="entry name" value="vWA_Ro60"/>
</dbReference>
<dbReference type="Gene3D" id="3.40.50.410">
    <property type="entry name" value="von Willebrand factor, type A domain"/>
    <property type="match status" value="2"/>
</dbReference>
<dbReference type="AlphaFoldDB" id="A0A6J8C4A6"/>
<keyword evidence="4" id="KW-0479">Metal-binding</keyword>
<dbReference type="OrthoDB" id="6098064at2759"/>
<dbReference type="GO" id="GO:0003723">
    <property type="term" value="F:RNA binding"/>
    <property type="evidence" value="ECO:0007669"/>
    <property type="project" value="UniProtKB-KW"/>
</dbReference>
<evidence type="ECO:0000259" key="7">
    <source>
        <dbReference type="PROSITE" id="PS50988"/>
    </source>
</evidence>
<dbReference type="InterPro" id="IPR037214">
    <property type="entry name" value="TROVE_dom_sf"/>
</dbReference>
<dbReference type="GO" id="GO:0005737">
    <property type="term" value="C:cytoplasm"/>
    <property type="evidence" value="ECO:0007669"/>
    <property type="project" value="UniProtKB-SubCell"/>
</dbReference>
<evidence type="ECO:0000313" key="9">
    <source>
        <dbReference type="Proteomes" id="UP000507470"/>
    </source>
</evidence>
<dbReference type="GO" id="GO:0046872">
    <property type="term" value="F:metal ion binding"/>
    <property type="evidence" value="ECO:0007669"/>
    <property type="project" value="UniProtKB-KW"/>
</dbReference>
<evidence type="ECO:0000313" key="8">
    <source>
        <dbReference type="EMBL" id="CAC5391205.1"/>
    </source>
</evidence>
<keyword evidence="6" id="KW-0687">Ribonucleoprotein</keyword>
<dbReference type="InterPro" id="IPR036465">
    <property type="entry name" value="vWFA_dom_sf"/>
</dbReference>
<dbReference type="InterPro" id="IPR008858">
    <property type="entry name" value="TROVE_dom"/>
</dbReference>
<feature type="domain" description="TROVE" evidence="7">
    <location>
        <begin position="1"/>
        <end position="260"/>
    </location>
</feature>
<evidence type="ECO:0000256" key="2">
    <source>
        <dbReference type="ARBA" id="ARBA00007814"/>
    </source>
</evidence>
<proteinExistence type="inferred from homology"/>
<dbReference type="GO" id="GO:1990904">
    <property type="term" value="C:ribonucleoprotein complex"/>
    <property type="evidence" value="ECO:0007669"/>
    <property type="project" value="UniProtKB-KW"/>
</dbReference>
<evidence type="ECO:0000256" key="6">
    <source>
        <dbReference type="ARBA" id="ARBA00023274"/>
    </source>
</evidence>
<reference evidence="8 9" key="1">
    <citation type="submission" date="2020-06" db="EMBL/GenBank/DDBJ databases">
        <authorList>
            <person name="Li R."/>
            <person name="Bekaert M."/>
        </authorList>
    </citation>
    <scope>NUCLEOTIDE SEQUENCE [LARGE SCALE GENOMIC DNA]</scope>
    <source>
        <strain evidence="9">wild</strain>
    </source>
</reference>
<dbReference type="InterPro" id="IPR040322">
    <property type="entry name" value="TROVE2"/>
</dbReference>
<dbReference type="Pfam" id="PF05731">
    <property type="entry name" value="TROVE"/>
    <property type="match status" value="1"/>
</dbReference>
<evidence type="ECO:0000256" key="4">
    <source>
        <dbReference type="ARBA" id="ARBA00022723"/>
    </source>
</evidence>
<dbReference type="PANTHER" id="PTHR14202:SF0">
    <property type="entry name" value="RNA-BINDING PROTEIN RO60"/>
    <property type="match status" value="1"/>
</dbReference>